<dbReference type="EMBL" id="JARKIE010000113">
    <property type="protein sequence ID" value="KAJ7682936.1"/>
    <property type="molecule type" value="Genomic_DNA"/>
</dbReference>
<gene>
    <name evidence="1" type="ORF">B0H17DRAFT_942496</name>
</gene>
<comment type="caution">
    <text evidence="1">The sequence shown here is derived from an EMBL/GenBank/DDBJ whole genome shotgun (WGS) entry which is preliminary data.</text>
</comment>
<proteinExistence type="predicted"/>
<sequence>MNVLDELQKLHPVIGVAVLAFKGVVSLELKRRDNNASVLVLQVKMEEMMSEFVQLRIIKPAQKLGDGETVATSLLGMCKSIAEDIKNCGNLCDKYSKTSFCGKLFKSPVYRERFSGFIQTFETRKSELDHKLALFTAINVHSAGESLAQIQEAMKSSDEHIKTLVLLQRLQSPLEQKIWTVIERHGGPEACMTDDKVMEELIAMVPGIYVPSLILIVPG</sequence>
<evidence type="ECO:0000313" key="2">
    <source>
        <dbReference type="Proteomes" id="UP001221757"/>
    </source>
</evidence>
<keyword evidence="2" id="KW-1185">Reference proteome</keyword>
<evidence type="ECO:0000313" key="1">
    <source>
        <dbReference type="EMBL" id="KAJ7682936.1"/>
    </source>
</evidence>
<protein>
    <submittedName>
        <fullName evidence="1">Uncharacterized protein</fullName>
    </submittedName>
</protein>
<name>A0AAD7GES8_MYCRO</name>
<dbReference type="Proteomes" id="UP001221757">
    <property type="component" value="Unassembled WGS sequence"/>
</dbReference>
<accession>A0AAD7GES8</accession>
<dbReference type="AlphaFoldDB" id="A0AAD7GES8"/>
<organism evidence="1 2">
    <name type="scientific">Mycena rosella</name>
    <name type="common">Pink bonnet</name>
    <name type="synonym">Agaricus rosellus</name>
    <dbReference type="NCBI Taxonomy" id="1033263"/>
    <lineage>
        <taxon>Eukaryota</taxon>
        <taxon>Fungi</taxon>
        <taxon>Dikarya</taxon>
        <taxon>Basidiomycota</taxon>
        <taxon>Agaricomycotina</taxon>
        <taxon>Agaricomycetes</taxon>
        <taxon>Agaricomycetidae</taxon>
        <taxon>Agaricales</taxon>
        <taxon>Marasmiineae</taxon>
        <taxon>Mycenaceae</taxon>
        <taxon>Mycena</taxon>
    </lineage>
</organism>
<reference evidence="1" key="1">
    <citation type="submission" date="2023-03" db="EMBL/GenBank/DDBJ databases">
        <title>Massive genome expansion in bonnet fungi (Mycena s.s.) driven by repeated elements and novel gene families across ecological guilds.</title>
        <authorList>
            <consortium name="Lawrence Berkeley National Laboratory"/>
            <person name="Harder C.B."/>
            <person name="Miyauchi S."/>
            <person name="Viragh M."/>
            <person name="Kuo A."/>
            <person name="Thoen E."/>
            <person name="Andreopoulos B."/>
            <person name="Lu D."/>
            <person name="Skrede I."/>
            <person name="Drula E."/>
            <person name="Henrissat B."/>
            <person name="Morin E."/>
            <person name="Kohler A."/>
            <person name="Barry K."/>
            <person name="LaButti K."/>
            <person name="Morin E."/>
            <person name="Salamov A."/>
            <person name="Lipzen A."/>
            <person name="Mereny Z."/>
            <person name="Hegedus B."/>
            <person name="Baldrian P."/>
            <person name="Stursova M."/>
            <person name="Weitz H."/>
            <person name="Taylor A."/>
            <person name="Grigoriev I.V."/>
            <person name="Nagy L.G."/>
            <person name="Martin F."/>
            <person name="Kauserud H."/>
        </authorList>
    </citation>
    <scope>NUCLEOTIDE SEQUENCE</scope>
    <source>
        <strain evidence="1">CBHHK067</strain>
    </source>
</reference>